<sequence>MRFCLLIMAKSPIPGQVKTRLCPPLTPEEAADVAAASLLDTVEAALNTPGAVPVVALAGVVRREDVRDALAECVVIPQRGQTFADRLVHAHADVARFRMPVLQIGMDTPQVTPSLLESCGEFDEAALGFALDGGWWALGLRDPLRAEVLRDVPMSRADTGVRTLEALQGWTASDEPAPHDGTTPRTPEALQGRKASGEPAPRAGAPLQTSDEPAPRDGLRVRNLPILSDVDTMVDARAVAASAPHTRFAATLTELTAVAR</sequence>
<organism evidence="2 3">
    <name type="scientific">Lentzea waywayandensis</name>
    <dbReference type="NCBI Taxonomy" id="84724"/>
    <lineage>
        <taxon>Bacteria</taxon>
        <taxon>Bacillati</taxon>
        <taxon>Actinomycetota</taxon>
        <taxon>Actinomycetes</taxon>
        <taxon>Pseudonocardiales</taxon>
        <taxon>Pseudonocardiaceae</taxon>
        <taxon>Lentzea</taxon>
    </lineage>
</organism>
<reference evidence="3" key="1">
    <citation type="submission" date="2016-10" db="EMBL/GenBank/DDBJ databases">
        <authorList>
            <person name="Varghese N."/>
            <person name="Submissions S."/>
        </authorList>
    </citation>
    <scope>NUCLEOTIDE SEQUENCE [LARGE SCALE GENOMIC DNA]</scope>
    <source>
        <strain evidence="3">DSM 44232</strain>
    </source>
</reference>
<gene>
    <name evidence="2" type="ORF">SAMN04488564_120124</name>
</gene>
<name>A0A1I6FI81_9PSEU</name>
<evidence type="ECO:0000313" key="3">
    <source>
        <dbReference type="Proteomes" id="UP000198583"/>
    </source>
</evidence>
<dbReference type="Gene3D" id="3.90.550.10">
    <property type="entry name" value="Spore Coat Polysaccharide Biosynthesis Protein SpsA, Chain A"/>
    <property type="match status" value="1"/>
</dbReference>
<proteinExistence type="predicted"/>
<evidence type="ECO:0000313" key="2">
    <source>
        <dbReference type="EMBL" id="SFR29651.1"/>
    </source>
</evidence>
<dbReference type="STRING" id="84724.SAMN04488564_120124"/>
<keyword evidence="3" id="KW-1185">Reference proteome</keyword>
<accession>A0A1I6FI81</accession>
<dbReference type="PANTHER" id="PTHR36529">
    <property type="entry name" value="SLL1095 PROTEIN"/>
    <property type="match status" value="1"/>
</dbReference>
<dbReference type="InterPro" id="IPR018641">
    <property type="entry name" value="Trfase_1_rSAM/seldom-assoc"/>
</dbReference>
<dbReference type="PANTHER" id="PTHR36529:SF1">
    <property type="entry name" value="GLYCOSYLTRANSFERASE"/>
    <property type="match status" value="1"/>
</dbReference>
<dbReference type="Proteomes" id="UP000198583">
    <property type="component" value="Unassembled WGS sequence"/>
</dbReference>
<dbReference type="InterPro" id="IPR029044">
    <property type="entry name" value="Nucleotide-diphossugar_trans"/>
</dbReference>
<evidence type="ECO:0000256" key="1">
    <source>
        <dbReference type="SAM" id="MobiDB-lite"/>
    </source>
</evidence>
<dbReference type="SUPFAM" id="SSF53448">
    <property type="entry name" value="Nucleotide-diphospho-sugar transferases"/>
    <property type="match status" value="1"/>
</dbReference>
<dbReference type="AlphaFoldDB" id="A0A1I6FI81"/>
<dbReference type="EMBL" id="FOYL01000020">
    <property type="protein sequence ID" value="SFR29651.1"/>
    <property type="molecule type" value="Genomic_DNA"/>
</dbReference>
<dbReference type="RefSeq" id="WP_093606033.1">
    <property type="nucleotide sequence ID" value="NZ_FOYL01000020.1"/>
</dbReference>
<protein>
    <submittedName>
        <fullName evidence="2">Uncharacterized protein</fullName>
    </submittedName>
</protein>
<feature type="region of interest" description="Disordered" evidence="1">
    <location>
        <begin position="169"/>
        <end position="220"/>
    </location>
</feature>
<dbReference type="Pfam" id="PF09837">
    <property type="entry name" value="DUF2064"/>
    <property type="match status" value="1"/>
</dbReference>